<protein>
    <submittedName>
        <fullName evidence="2">Methyltransferase</fullName>
    </submittedName>
</protein>
<organism evidence="2 3">
    <name type="scientific">Candidatus Borkfalkia faecigallinarum</name>
    <dbReference type="NCBI Taxonomy" id="2838509"/>
    <lineage>
        <taxon>Bacteria</taxon>
        <taxon>Bacillati</taxon>
        <taxon>Bacillota</taxon>
        <taxon>Clostridia</taxon>
        <taxon>Christensenellales</taxon>
        <taxon>Christensenellaceae</taxon>
        <taxon>Candidatus Borkfalkia</taxon>
    </lineage>
</organism>
<dbReference type="Gene3D" id="3.40.50.150">
    <property type="entry name" value="Vaccinia Virus protein VP39"/>
    <property type="match status" value="1"/>
</dbReference>
<comment type="caution">
    <text evidence="2">The sequence shown here is derived from an EMBL/GenBank/DDBJ whole genome shotgun (WGS) entry which is preliminary data.</text>
</comment>
<feature type="domain" description="Methyltransferase small" evidence="1">
    <location>
        <begin position="30"/>
        <end position="169"/>
    </location>
</feature>
<proteinExistence type="predicted"/>
<dbReference type="InterPro" id="IPR050210">
    <property type="entry name" value="tRNA_Adenine-N(6)_MTase"/>
</dbReference>
<dbReference type="GO" id="GO:0008170">
    <property type="term" value="F:N-methyltransferase activity"/>
    <property type="evidence" value="ECO:0007669"/>
    <property type="project" value="UniProtKB-ARBA"/>
</dbReference>
<dbReference type="AlphaFoldDB" id="A0A9D2AQU2"/>
<dbReference type="PROSITE" id="PS00092">
    <property type="entry name" value="N6_MTASE"/>
    <property type="match status" value="1"/>
</dbReference>
<evidence type="ECO:0000259" key="1">
    <source>
        <dbReference type="Pfam" id="PF05175"/>
    </source>
</evidence>
<dbReference type="SUPFAM" id="SSF53335">
    <property type="entry name" value="S-adenosyl-L-methionine-dependent methyltransferases"/>
    <property type="match status" value="1"/>
</dbReference>
<sequence length="229" mass="24902">MLREGESVERLEGGLEIIQNERYYRFTSDSLLLSRFARAKAGDAVADLCAGGGVVGLHFLALHPQSVRSVTLFEMQAELSEMSGRTIARNGLGERARAVCARVQDIASAYNEAFSLALCNPPYERGGFDNADPRKALCRKEIALTLPELLDCARRILKFGGRLALVHRADRLAEVLFGMKARGIEPKRLQLVSGRPGGKPYLFLAEGVKGGKEGIEVLPAADNARGDAF</sequence>
<dbReference type="Pfam" id="PF05175">
    <property type="entry name" value="MTS"/>
    <property type="match status" value="1"/>
</dbReference>
<dbReference type="GO" id="GO:0008757">
    <property type="term" value="F:S-adenosylmethionine-dependent methyltransferase activity"/>
    <property type="evidence" value="ECO:0007669"/>
    <property type="project" value="UniProtKB-ARBA"/>
</dbReference>
<dbReference type="GO" id="GO:0003676">
    <property type="term" value="F:nucleic acid binding"/>
    <property type="evidence" value="ECO:0007669"/>
    <property type="project" value="InterPro"/>
</dbReference>
<dbReference type="InterPro" id="IPR029063">
    <property type="entry name" value="SAM-dependent_MTases_sf"/>
</dbReference>
<dbReference type="GO" id="GO:0032259">
    <property type="term" value="P:methylation"/>
    <property type="evidence" value="ECO:0007669"/>
    <property type="project" value="UniProtKB-KW"/>
</dbReference>
<dbReference type="PANTHER" id="PTHR47739">
    <property type="entry name" value="TRNA1(VAL) (ADENINE(37)-N6)-METHYLTRANSFERASE"/>
    <property type="match status" value="1"/>
</dbReference>
<evidence type="ECO:0000313" key="3">
    <source>
        <dbReference type="Proteomes" id="UP000824249"/>
    </source>
</evidence>
<reference evidence="2" key="1">
    <citation type="journal article" date="2021" name="PeerJ">
        <title>Extensive microbial diversity within the chicken gut microbiome revealed by metagenomics and culture.</title>
        <authorList>
            <person name="Gilroy R."/>
            <person name="Ravi A."/>
            <person name="Getino M."/>
            <person name="Pursley I."/>
            <person name="Horton D.L."/>
            <person name="Alikhan N.F."/>
            <person name="Baker D."/>
            <person name="Gharbi K."/>
            <person name="Hall N."/>
            <person name="Watson M."/>
            <person name="Adriaenssens E.M."/>
            <person name="Foster-Nyarko E."/>
            <person name="Jarju S."/>
            <person name="Secka A."/>
            <person name="Antonio M."/>
            <person name="Oren A."/>
            <person name="Chaudhuri R.R."/>
            <person name="La Ragione R."/>
            <person name="Hildebrand F."/>
            <person name="Pallen M.J."/>
        </authorList>
    </citation>
    <scope>NUCLEOTIDE SEQUENCE</scope>
    <source>
        <strain evidence="2">26628</strain>
    </source>
</reference>
<name>A0A9D2AQU2_9FIRM</name>
<dbReference type="PANTHER" id="PTHR47739:SF1">
    <property type="entry name" value="TRNA1(VAL) (ADENINE(37)-N6)-METHYLTRANSFERASE"/>
    <property type="match status" value="1"/>
</dbReference>
<keyword evidence="2" id="KW-0808">Transferase</keyword>
<dbReference type="CDD" id="cd02440">
    <property type="entry name" value="AdoMet_MTases"/>
    <property type="match status" value="1"/>
</dbReference>
<gene>
    <name evidence="2" type="ORF">H9737_04385</name>
</gene>
<accession>A0A9D2AQU2</accession>
<dbReference type="Proteomes" id="UP000824249">
    <property type="component" value="Unassembled WGS sequence"/>
</dbReference>
<dbReference type="InterPro" id="IPR007848">
    <property type="entry name" value="Small_mtfrase_dom"/>
</dbReference>
<dbReference type="InterPro" id="IPR002052">
    <property type="entry name" value="DNA_methylase_N6_adenine_CS"/>
</dbReference>
<keyword evidence="2" id="KW-0489">Methyltransferase</keyword>
<evidence type="ECO:0000313" key="2">
    <source>
        <dbReference type="EMBL" id="HIX46912.1"/>
    </source>
</evidence>
<dbReference type="EMBL" id="DXFD01000063">
    <property type="protein sequence ID" value="HIX46912.1"/>
    <property type="molecule type" value="Genomic_DNA"/>
</dbReference>
<reference evidence="2" key="2">
    <citation type="submission" date="2021-04" db="EMBL/GenBank/DDBJ databases">
        <authorList>
            <person name="Gilroy R."/>
        </authorList>
    </citation>
    <scope>NUCLEOTIDE SEQUENCE</scope>
    <source>
        <strain evidence="2">26628</strain>
    </source>
</reference>